<comment type="caution">
    <text evidence="4">The sequence shown here is derived from an EMBL/GenBank/DDBJ whole genome shotgun (WGS) entry which is preliminary data.</text>
</comment>
<evidence type="ECO:0000256" key="1">
    <source>
        <dbReference type="ARBA" id="ARBA00005947"/>
    </source>
</evidence>
<dbReference type="InterPro" id="IPR044150">
    <property type="entry name" value="HDAC_classIV"/>
</dbReference>
<dbReference type="Proteomes" id="UP000318995">
    <property type="component" value="Unassembled WGS sequence"/>
</dbReference>
<gene>
    <name evidence="4" type="primary">acuC</name>
    <name evidence="4" type="ORF">Pla111_09660</name>
</gene>
<evidence type="ECO:0000259" key="3">
    <source>
        <dbReference type="Pfam" id="PF00850"/>
    </source>
</evidence>
<evidence type="ECO:0000256" key="2">
    <source>
        <dbReference type="ARBA" id="ARBA00022801"/>
    </source>
</evidence>
<feature type="domain" description="Histone deacetylase" evidence="3">
    <location>
        <begin position="24"/>
        <end position="297"/>
    </location>
</feature>
<dbReference type="EMBL" id="SJPH01000002">
    <property type="protein sequence ID" value="TWT47353.1"/>
    <property type="molecule type" value="Genomic_DNA"/>
</dbReference>
<reference evidence="4 5" key="1">
    <citation type="submission" date="2019-02" db="EMBL/GenBank/DDBJ databases">
        <title>Deep-cultivation of Planctomycetes and their phenomic and genomic characterization uncovers novel biology.</title>
        <authorList>
            <person name="Wiegand S."/>
            <person name="Jogler M."/>
            <person name="Boedeker C."/>
            <person name="Pinto D."/>
            <person name="Vollmers J."/>
            <person name="Rivas-Marin E."/>
            <person name="Kohn T."/>
            <person name="Peeters S.H."/>
            <person name="Heuer A."/>
            <person name="Rast P."/>
            <person name="Oberbeckmann S."/>
            <person name="Bunk B."/>
            <person name="Jeske O."/>
            <person name="Meyerdierks A."/>
            <person name="Storesund J.E."/>
            <person name="Kallscheuer N."/>
            <person name="Luecker S."/>
            <person name="Lage O.M."/>
            <person name="Pohl T."/>
            <person name="Merkel B.J."/>
            <person name="Hornburger P."/>
            <person name="Mueller R.-W."/>
            <person name="Bruemmer F."/>
            <person name="Labrenz M."/>
            <person name="Spormann A.M."/>
            <person name="Op Den Camp H."/>
            <person name="Overmann J."/>
            <person name="Amann R."/>
            <person name="Jetten M.S.M."/>
            <person name="Mascher T."/>
            <person name="Medema M.H."/>
            <person name="Devos D.P."/>
            <person name="Kaster A.-K."/>
            <person name="Ovreas L."/>
            <person name="Rohde M."/>
            <person name="Galperin M.Y."/>
            <person name="Jogler C."/>
        </authorList>
    </citation>
    <scope>NUCLEOTIDE SEQUENCE [LARGE SCALE GENOMIC DNA]</scope>
    <source>
        <strain evidence="4 5">Pla111</strain>
    </source>
</reference>
<name>A0A5C5WAL7_9BACT</name>
<dbReference type="SUPFAM" id="SSF52768">
    <property type="entry name" value="Arginase/deacetylase"/>
    <property type="match status" value="1"/>
</dbReference>
<evidence type="ECO:0000313" key="5">
    <source>
        <dbReference type="Proteomes" id="UP000318995"/>
    </source>
</evidence>
<organism evidence="4 5">
    <name type="scientific">Botrimarina hoheduenensis</name>
    <dbReference type="NCBI Taxonomy" id="2528000"/>
    <lineage>
        <taxon>Bacteria</taxon>
        <taxon>Pseudomonadati</taxon>
        <taxon>Planctomycetota</taxon>
        <taxon>Planctomycetia</taxon>
        <taxon>Pirellulales</taxon>
        <taxon>Lacipirellulaceae</taxon>
        <taxon>Botrimarina</taxon>
    </lineage>
</organism>
<accession>A0A5C5WAL7</accession>
<dbReference type="InterPro" id="IPR023696">
    <property type="entry name" value="Ureohydrolase_dom_sf"/>
</dbReference>
<protein>
    <submittedName>
        <fullName evidence="4">Acetoin utilization protein AcuC</fullName>
    </submittedName>
</protein>
<dbReference type="AlphaFoldDB" id="A0A5C5WAL7"/>
<comment type="similarity">
    <text evidence="1">Belongs to the histone deacetylase family.</text>
</comment>
<dbReference type="InterPro" id="IPR037138">
    <property type="entry name" value="His_deacetylse_dom_sf"/>
</dbReference>
<dbReference type="GO" id="GO:0016787">
    <property type="term" value="F:hydrolase activity"/>
    <property type="evidence" value="ECO:0007669"/>
    <property type="project" value="UniProtKB-KW"/>
</dbReference>
<keyword evidence="2" id="KW-0378">Hydrolase</keyword>
<dbReference type="InterPro" id="IPR000286">
    <property type="entry name" value="HDACs"/>
</dbReference>
<evidence type="ECO:0000313" key="4">
    <source>
        <dbReference type="EMBL" id="TWT47353.1"/>
    </source>
</evidence>
<dbReference type="Gene3D" id="3.40.800.20">
    <property type="entry name" value="Histone deacetylase domain"/>
    <property type="match status" value="1"/>
</dbReference>
<dbReference type="InterPro" id="IPR023801">
    <property type="entry name" value="His_deacetylse_dom"/>
</dbReference>
<dbReference type="GO" id="GO:0004407">
    <property type="term" value="F:histone deacetylase activity"/>
    <property type="evidence" value="ECO:0007669"/>
    <property type="project" value="InterPro"/>
</dbReference>
<sequence length="307" mass="33528">MLYAYYSDHIALPLPEKHAFPRNKYRLARERVERFADELGVVLRAASAANDEDLLRVHTPAYVHRVRSGELTSQEQREIGFPWSPGFVDRSLHSTGATVAAARAVFADRAAGRQAWGVHLAGGTHHAFPDRGQGFCVFNDAAVAIRALQAEACLARVVVIDCDVHQGNGTAAIFAGDASVFTLSLHGARNYPRLKEPSDLDVPLPDGCEDDEYLAQLAQALNQIAPQLAAADAVFYIAGADPHEQDRYGRMKLTGEGLRLRDQRVLQTCRDFGLPVIGMMGGGYARDVELVAELYANTVETMARMAP</sequence>
<proteinExistence type="inferred from homology"/>
<dbReference type="OrthoDB" id="9808367at2"/>
<dbReference type="CDD" id="cd09993">
    <property type="entry name" value="HDAC_classIV"/>
    <property type="match status" value="1"/>
</dbReference>
<dbReference type="GO" id="GO:0040029">
    <property type="term" value="P:epigenetic regulation of gene expression"/>
    <property type="evidence" value="ECO:0007669"/>
    <property type="project" value="TreeGrafter"/>
</dbReference>
<dbReference type="PRINTS" id="PR01270">
    <property type="entry name" value="HDASUPER"/>
</dbReference>
<dbReference type="PANTHER" id="PTHR10625:SF19">
    <property type="entry name" value="HISTONE DEACETYLASE 12"/>
    <property type="match status" value="1"/>
</dbReference>
<keyword evidence="5" id="KW-1185">Reference proteome</keyword>
<dbReference type="Pfam" id="PF00850">
    <property type="entry name" value="Hist_deacetyl"/>
    <property type="match status" value="1"/>
</dbReference>
<dbReference type="PANTHER" id="PTHR10625">
    <property type="entry name" value="HISTONE DEACETYLASE HDAC1-RELATED"/>
    <property type="match status" value="1"/>
</dbReference>